<evidence type="ECO:0000313" key="5">
    <source>
        <dbReference type="Proteomes" id="UP000255066"/>
    </source>
</evidence>
<feature type="transmembrane region" description="Helical" evidence="1">
    <location>
        <begin position="187"/>
        <end position="207"/>
    </location>
</feature>
<dbReference type="EMBL" id="LNXT01000044">
    <property type="protein sequence ID" value="KTC68719.1"/>
    <property type="molecule type" value="Genomic_DNA"/>
</dbReference>
<proteinExistence type="predicted"/>
<keyword evidence="1" id="KW-0472">Membrane</keyword>
<evidence type="ECO:0000256" key="1">
    <source>
        <dbReference type="SAM" id="Phobius"/>
    </source>
</evidence>
<keyword evidence="4" id="KW-1185">Reference proteome</keyword>
<name>A0A378I6C9_9GAMM</name>
<dbReference type="OrthoDB" id="5638157at2"/>
<evidence type="ECO:0000313" key="2">
    <source>
        <dbReference type="EMBL" id="KTC68719.1"/>
    </source>
</evidence>
<dbReference type="Pfam" id="PF06055">
    <property type="entry name" value="ExoD"/>
    <property type="match status" value="1"/>
</dbReference>
<protein>
    <submittedName>
        <fullName evidence="3">ABC transporter permease</fullName>
    </submittedName>
    <submittedName>
        <fullName evidence="2">Proton transporter</fullName>
    </submittedName>
</protein>
<feature type="transmembrane region" description="Helical" evidence="1">
    <location>
        <begin position="78"/>
        <end position="94"/>
    </location>
</feature>
<dbReference type="AlphaFoldDB" id="A0A378I6C9"/>
<dbReference type="PIRSF" id="PIRSF033239">
    <property type="entry name" value="ExoD"/>
    <property type="match status" value="1"/>
</dbReference>
<dbReference type="STRING" id="28083.Lbir_2252"/>
<dbReference type="PANTHER" id="PTHR41795:SF1">
    <property type="entry name" value="EXOPOLYSACCHARIDE SYNTHESIS PROTEIN"/>
    <property type="match status" value="1"/>
</dbReference>
<accession>A0A378I6C9</accession>
<dbReference type="PANTHER" id="PTHR41795">
    <property type="entry name" value="EXOPOLYSACCHARIDE SYNTHESIS PROTEIN"/>
    <property type="match status" value="1"/>
</dbReference>
<dbReference type="InterPro" id="IPR010331">
    <property type="entry name" value="ExoD"/>
</dbReference>
<evidence type="ECO:0000313" key="4">
    <source>
        <dbReference type="Proteomes" id="UP000054735"/>
    </source>
</evidence>
<reference evidence="3 5" key="2">
    <citation type="submission" date="2018-06" db="EMBL/GenBank/DDBJ databases">
        <authorList>
            <consortium name="Pathogen Informatics"/>
            <person name="Doyle S."/>
        </authorList>
    </citation>
    <scope>NUCLEOTIDE SEQUENCE [LARGE SCALE GENOMIC DNA]</scope>
    <source>
        <strain evidence="3 5">NCTC12437</strain>
    </source>
</reference>
<sequence length="215" mass="24213">MGLRLKNDLKQSRPVKKARAKESVSRLLRKIVLLHRHEKSISFGELIKSMGERAFGLITVLFALPSGLPIAVIPGFSFVFGLPIVFIALHLLIGRKSLWLPARLAGQTVDIQTLEKMLAKTRPYLLFVERLLKPRLLFFSSNIAEHVHGILLLFMSLLLLLPIPFSNFIFASLIICLGLGLIEKDGLLILLAYLGFIVYAIFLNQVIEQLWALFV</sequence>
<evidence type="ECO:0000313" key="3">
    <source>
        <dbReference type="EMBL" id="STX30295.1"/>
    </source>
</evidence>
<keyword evidence="1" id="KW-0812">Transmembrane</keyword>
<gene>
    <name evidence="2" type="ORF">Lbir_2252</name>
    <name evidence="3" type="ORF">NCTC12437_00048</name>
</gene>
<keyword evidence="1" id="KW-1133">Transmembrane helix</keyword>
<reference evidence="2 4" key="1">
    <citation type="submission" date="2015-11" db="EMBL/GenBank/DDBJ databases">
        <title>Genomic analysis of 38 Legionella species identifies large and diverse effector repertoires.</title>
        <authorList>
            <person name="Burstein D."/>
            <person name="Amaro F."/>
            <person name="Zusman T."/>
            <person name="Lifshitz Z."/>
            <person name="Cohen O."/>
            <person name="Gilbert J.A."/>
            <person name="Pupko T."/>
            <person name="Shuman H.A."/>
            <person name="Segal G."/>
        </authorList>
    </citation>
    <scope>NUCLEOTIDE SEQUENCE [LARGE SCALE GENOMIC DNA]</scope>
    <source>
        <strain evidence="2 4">CDC#1407-AL-14</strain>
    </source>
</reference>
<dbReference type="Proteomes" id="UP000255066">
    <property type="component" value="Unassembled WGS sequence"/>
</dbReference>
<dbReference type="EMBL" id="UGNW01000001">
    <property type="protein sequence ID" value="STX30295.1"/>
    <property type="molecule type" value="Genomic_DNA"/>
</dbReference>
<dbReference type="Proteomes" id="UP000054735">
    <property type="component" value="Unassembled WGS sequence"/>
</dbReference>
<organism evidence="3 5">
    <name type="scientific">Legionella birminghamensis</name>
    <dbReference type="NCBI Taxonomy" id="28083"/>
    <lineage>
        <taxon>Bacteria</taxon>
        <taxon>Pseudomonadati</taxon>
        <taxon>Pseudomonadota</taxon>
        <taxon>Gammaproteobacteria</taxon>
        <taxon>Legionellales</taxon>
        <taxon>Legionellaceae</taxon>
        <taxon>Legionella</taxon>
    </lineage>
</organism>